<sequence length="204" mass="21433">MRLFAALWPPPEVLDHLEGALAGVLDPASGGGPPALRRTSRENLHVTLAFYGQVPDGAAPDVRAALAEEATIAAPLHLHLAGSGSFTDRSLWVGIGGETPELTDLMLACARAPYATEGPVPRRPRPHLTVARASRRGTPEGRGRRRRERSAAGPSAVAIAARALAVYRGPDWMAEDISIVASHLGEGPGGAPRYEVIDTLPLGL</sequence>
<dbReference type="Proteomes" id="UP000199220">
    <property type="component" value="Unassembled WGS sequence"/>
</dbReference>
<feature type="region of interest" description="Disordered" evidence="3">
    <location>
        <begin position="117"/>
        <end position="154"/>
    </location>
</feature>
<name>A0A1H5ED11_9MICO</name>
<dbReference type="SUPFAM" id="SSF55144">
    <property type="entry name" value="LigT-like"/>
    <property type="match status" value="1"/>
</dbReference>
<comment type="similarity">
    <text evidence="2">Belongs to the 2H phosphoesterase superfamily. ThpR family.</text>
</comment>
<keyword evidence="4" id="KW-0436">Ligase</keyword>
<evidence type="ECO:0000313" key="4">
    <source>
        <dbReference type="EMBL" id="SED88995.1"/>
    </source>
</evidence>
<dbReference type="InterPro" id="IPR004175">
    <property type="entry name" value="RNA_CPDase"/>
</dbReference>
<evidence type="ECO:0000313" key="5">
    <source>
        <dbReference type="Proteomes" id="UP000199220"/>
    </source>
</evidence>
<dbReference type="PANTHER" id="PTHR35561:SF1">
    <property type="entry name" value="RNA 2',3'-CYCLIC PHOSPHODIESTERASE"/>
    <property type="match status" value="1"/>
</dbReference>
<dbReference type="RefSeq" id="WP_089771935.1">
    <property type="nucleotide sequence ID" value="NZ_FNTX01000001.1"/>
</dbReference>
<dbReference type="InterPro" id="IPR009097">
    <property type="entry name" value="Cyclic_Pdiesterase"/>
</dbReference>
<dbReference type="GO" id="GO:0016874">
    <property type="term" value="F:ligase activity"/>
    <property type="evidence" value="ECO:0007669"/>
    <property type="project" value="UniProtKB-KW"/>
</dbReference>
<keyword evidence="1 2" id="KW-0378">Hydrolase</keyword>
<keyword evidence="5" id="KW-1185">Reference proteome</keyword>
<feature type="active site" description="Proton donor" evidence="2">
    <location>
        <position position="45"/>
    </location>
</feature>
<organism evidence="4 5">
    <name type="scientific">Ruania alba</name>
    <dbReference type="NCBI Taxonomy" id="648782"/>
    <lineage>
        <taxon>Bacteria</taxon>
        <taxon>Bacillati</taxon>
        <taxon>Actinomycetota</taxon>
        <taxon>Actinomycetes</taxon>
        <taxon>Micrococcales</taxon>
        <taxon>Ruaniaceae</taxon>
        <taxon>Ruania</taxon>
    </lineage>
</organism>
<feature type="short sequence motif" description="HXTX 1" evidence="2">
    <location>
        <begin position="45"/>
        <end position="48"/>
    </location>
</feature>
<evidence type="ECO:0000256" key="3">
    <source>
        <dbReference type="SAM" id="MobiDB-lite"/>
    </source>
</evidence>
<accession>A0A1H5ED11</accession>
<dbReference type="AlphaFoldDB" id="A0A1H5ED11"/>
<dbReference type="STRING" id="648782.SAMN04488554_0977"/>
<proteinExistence type="inferred from homology"/>
<feature type="short sequence motif" description="HXTX 2" evidence="2">
    <location>
        <begin position="127"/>
        <end position="130"/>
    </location>
</feature>
<comment type="catalytic activity">
    <reaction evidence="2">
        <text>a 3'-end 2',3'-cyclophospho-ribonucleotide-RNA + H2O = a 3'-end 2'-phospho-ribonucleotide-RNA + H(+)</text>
        <dbReference type="Rhea" id="RHEA:11828"/>
        <dbReference type="Rhea" id="RHEA-COMP:10464"/>
        <dbReference type="Rhea" id="RHEA-COMP:17353"/>
        <dbReference type="ChEBI" id="CHEBI:15377"/>
        <dbReference type="ChEBI" id="CHEBI:15378"/>
        <dbReference type="ChEBI" id="CHEBI:83064"/>
        <dbReference type="ChEBI" id="CHEBI:173113"/>
        <dbReference type="EC" id="3.1.4.58"/>
    </reaction>
</comment>
<dbReference type="EC" id="3.1.4.58" evidence="2"/>
<evidence type="ECO:0000256" key="1">
    <source>
        <dbReference type="ARBA" id="ARBA00022801"/>
    </source>
</evidence>
<dbReference type="Gene3D" id="3.90.1140.10">
    <property type="entry name" value="Cyclic phosphodiesterase"/>
    <property type="match status" value="1"/>
</dbReference>
<dbReference type="HAMAP" id="MF_01940">
    <property type="entry name" value="RNA_CPDase"/>
    <property type="match status" value="1"/>
</dbReference>
<dbReference type="PANTHER" id="PTHR35561">
    <property type="entry name" value="RNA 2',3'-CYCLIC PHOSPHODIESTERASE"/>
    <property type="match status" value="1"/>
</dbReference>
<dbReference type="NCBIfam" id="TIGR02258">
    <property type="entry name" value="2_5_ligase"/>
    <property type="match status" value="1"/>
</dbReference>
<dbReference type="EMBL" id="FNTX01000001">
    <property type="protein sequence ID" value="SED88995.1"/>
    <property type="molecule type" value="Genomic_DNA"/>
</dbReference>
<dbReference type="GO" id="GO:0004113">
    <property type="term" value="F:2',3'-cyclic-nucleotide 3'-phosphodiesterase activity"/>
    <property type="evidence" value="ECO:0007669"/>
    <property type="project" value="InterPro"/>
</dbReference>
<evidence type="ECO:0000256" key="2">
    <source>
        <dbReference type="HAMAP-Rule" id="MF_01940"/>
    </source>
</evidence>
<dbReference type="OrthoDB" id="9787070at2"/>
<reference evidence="5" key="1">
    <citation type="submission" date="2016-10" db="EMBL/GenBank/DDBJ databases">
        <authorList>
            <person name="Varghese N."/>
            <person name="Submissions S."/>
        </authorList>
    </citation>
    <scope>NUCLEOTIDE SEQUENCE [LARGE SCALE GENOMIC DNA]</scope>
    <source>
        <strain evidence="5">DSM 21368</strain>
    </source>
</reference>
<dbReference type="Pfam" id="PF13563">
    <property type="entry name" value="2_5_RNA_ligase2"/>
    <property type="match status" value="1"/>
</dbReference>
<protein>
    <recommendedName>
        <fullName evidence="2">RNA 2',3'-cyclic phosphodiesterase</fullName>
        <shortName evidence="2">RNA 2',3'-CPDase</shortName>
        <ecNumber evidence="2">3.1.4.58</ecNumber>
    </recommendedName>
</protein>
<dbReference type="GO" id="GO:0008664">
    <property type="term" value="F:RNA 2',3'-cyclic 3'-phosphodiesterase activity"/>
    <property type="evidence" value="ECO:0007669"/>
    <property type="project" value="UniProtKB-EC"/>
</dbReference>
<feature type="active site" description="Proton acceptor" evidence="2">
    <location>
        <position position="127"/>
    </location>
</feature>
<comment type="function">
    <text evidence="2">Hydrolyzes RNA 2',3'-cyclic phosphodiester to an RNA 2'-phosphomonoester.</text>
</comment>
<gene>
    <name evidence="4" type="ORF">SAMN04488554_0977</name>
</gene>